<feature type="domain" description="BSD" evidence="2">
    <location>
        <begin position="273"/>
        <end position="325"/>
    </location>
</feature>
<dbReference type="PANTHER" id="PTHR16019">
    <property type="entry name" value="SYNAPSE-ASSOCIATED PROTEIN"/>
    <property type="match status" value="1"/>
</dbReference>
<gene>
    <name evidence="3" type="ORF">DdX_19652</name>
</gene>
<dbReference type="SMART" id="SM00751">
    <property type="entry name" value="BSD"/>
    <property type="match status" value="1"/>
</dbReference>
<accession>A0AAD4QX31</accession>
<proteinExistence type="predicted"/>
<dbReference type="PANTHER" id="PTHR16019:SF5">
    <property type="entry name" value="BSD DOMAIN-CONTAINING PROTEIN 1"/>
    <property type="match status" value="1"/>
</dbReference>
<keyword evidence="4" id="KW-1185">Reference proteome</keyword>
<feature type="compositionally biased region" description="Basic and acidic residues" evidence="1">
    <location>
        <begin position="63"/>
        <end position="72"/>
    </location>
</feature>
<dbReference type="PROSITE" id="PS50858">
    <property type="entry name" value="BSD"/>
    <property type="match status" value="1"/>
</dbReference>
<feature type="compositionally biased region" description="Basic and acidic residues" evidence="1">
    <location>
        <begin position="375"/>
        <end position="403"/>
    </location>
</feature>
<protein>
    <submittedName>
        <fullName evidence="3">BSD domain-containing protein</fullName>
    </submittedName>
</protein>
<evidence type="ECO:0000313" key="3">
    <source>
        <dbReference type="EMBL" id="KAI1695303.1"/>
    </source>
</evidence>
<dbReference type="InterPro" id="IPR005607">
    <property type="entry name" value="BSD_dom"/>
</dbReference>
<evidence type="ECO:0000313" key="4">
    <source>
        <dbReference type="Proteomes" id="UP001201812"/>
    </source>
</evidence>
<dbReference type="InterPro" id="IPR051494">
    <property type="entry name" value="BSD_domain-containing"/>
</dbReference>
<sequence>MRQYKLVHLPIRLGTFYKTVFVEISKEFSAYLPLSRNKACPDNDQLLNCTDMTEPVKPNLEAEVKDVPEASKDQTAADAKSPGESEAQSPSWLSGANAWGTSLLQSAKEKTFSTYESMKKDLNEFSDTVQHEASALASATATQVKQQAQLFQQFVKTPDGEDEKALDEQNAETDAESKKEKKDGDVAKESDQSSASSFFPKVDPSKWVKSIVDTVQKLGIEDTTKDESNYTEEIKVGIARRTNLDQCQLLQLQNDEKTFLQGPTQNVDLYNEWLQDFKIGEYNGEINLLLANNPKLREIYSKLVPSQVDNHTFWNRYFFKVHVIELDKSLTDNCAQEKKESPEGSSQSGVEKDETWSMCSSAKDLDDLDEEFDSEGAHPEPVDRQETLTPRLEEDGWEKCDPK</sequence>
<dbReference type="Pfam" id="PF03909">
    <property type="entry name" value="BSD"/>
    <property type="match status" value="1"/>
</dbReference>
<dbReference type="InterPro" id="IPR035925">
    <property type="entry name" value="BSD_dom_sf"/>
</dbReference>
<feature type="region of interest" description="Disordered" evidence="1">
    <location>
        <begin position="63"/>
        <end position="94"/>
    </location>
</feature>
<dbReference type="GO" id="GO:0005737">
    <property type="term" value="C:cytoplasm"/>
    <property type="evidence" value="ECO:0007669"/>
    <property type="project" value="TreeGrafter"/>
</dbReference>
<evidence type="ECO:0000259" key="2">
    <source>
        <dbReference type="PROSITE" id="PS50858"/>
    </source>
</evidence>
<feature type="compositionally biased region" description="Basic and acidic residues" evidence="1">
    <location>
        <begin position="175"/>
        <end position="191"/>
    </location>
</feature>
<feature type="region of interest" description="Disordered" evidence="1">
    <location>
        <begin position="335"/>
        <end position="403"/>
    </location>
</feature>
<feature type="region of interest" description="Disordered" evidence="1">
    <location>
        <begin position="158"/>
        <end position="200"/>
    </location>
</feature>
<dbReference type="Gene3D" id="1.10.3970.10">
    <property type="entry name" value="BSD domain"/>
    <property type="match status" value="1"/>
</dbReference>
<name>A0AAD4QX31_9BILA</name>
<comment type="caution">
    <text evidence="3">The sequence shown here is derived from an EMBL/GenBank/DDBJ whole genome shotgun (WGS) entry which is preliminary data.</text>
</comment>
<evidence type="ECO:0000256" key="1">
    <source>
        <dbReference type="SAM" id="MobiDB-lite"/>
    </source>
</evidence>
<dbReference type="EMBL" id="JAKKPZ010000417">
    <property type="protein sequence ID" value="KAI1695303.1"/>
    <property type="molecule type" value="Genomic_DNA"/>
</dbReference>
<organism evidence="3 4">
    <name type="scientific">Ditylenchus destructor</name>
    <dbReference type="NCBI Taxonomy" id="166010"/>
    <lineage>
        <taxon>Eukaryota</taxon>
        <taxon>Metazoa</taxon>
        <taxon>Ecdysozoa</taxon>
        <taxon>Nematoda</taxon>
        <taxon>Chromadorea</taxon>
        <taxon>Rhabditida</taxon>
        <taxon>Tylenchina</taxon>
        <taxon>Tylenchomorpha</taxon>
        <taxon>Sphaerularioidea</taxon>
        <taxon>Anguinidae</taxon>
        <taxon>Anguininae</taxon>
        <taxon>Ditylenchus</taxon>
    </lineage>
</organism>
<dbReference type="Proteomes" id="UP001201812">
    <property type="component" value="Unassembled WGS sequence"/>
</dbReference>
<reference evidence="3" key="1">
    <citation type="submission" date="2022-01" db="EMBL/GenBank/DDBJ databases">
        <title>Genome Sequence Resource for Two Populations of Ditylenchus destructor, the Migratory Endoparasitic Phytonematode.</title>
        <authorList>
            <person name="Zhang H."/>
            <person name="Lin R."/>
            <person name="Xie B."/>
        </authorList>
    </citation>
    <scope>NUCLEOTIDE SEQUENCE</scope>
    <source>
        <strain evidence="3">BazhouSP</strain>
    </source>
</reference>
<feature type="compositionally biased region" description="Acidic residues" evidence="1">
    <location>
        <begin position="160"/>
        <end position="174"/>
    </location>
</feature>
<dbReference type="SUPFAM" id="SSF140383">
    <property type="entry name" value="BSD domain-like"/>
    <property type="match status" value="1"/>
</dbReference>
<dbReference type="AlphaFoldDB" id="A0AAD4QX31"/>